<dbReference type="CDD" id="cd08705">
    <property type="entry name" value="RGS_R7-like"/>
    <property type="match status" value="1"/>
</dbReference>
<feature type="transmembrane region" description="Helical" evidence="24">
    <location>
        <begin position="3944"/>
        <end position="3967"/>
    </location>
</feature>
<evidence type="ECO:0000259" key="32">
    <source>
        <dbReference type="PROSITE" id="PS50227"/>
    </source>
</evidence>
<feature type="compositionally biased region" description="Polar residues" evidence="23">
    <location>
        <begin position="598"/>
        <end position="613"/>
    </location>
</feature>
<feature type="region of interest" description="Disordered" evidence="23">
    <location>
        <begin position="442"/>
        <end position="511"/>
    </location>
</feature>
<dbReference type="Gene3D" id="4.10.260.10">
    <property type="entry name" value="Transducin (heterotrimeric G protein), gamma chain"/>
    <property type="match status" value="1"/>
</dbReference>
<dbReference type="GO" id="GO:0001736">
    <property type="term" value="P:establishment of planar polarity"/>
    <property type="evidence" value="ECO:0007669"/>
    <property type="project" value="UniProtKB-ARBA"/>
</dbReference>
<keyword evidence="19 22" id="KW-0424">Laminin EGF-like domain</keyword>
<dbReference type="Gene3D" id="1.10.10.10">
    <property type="entry name" value="Winged helix-like DNA-binding domain superfamily/Winged helix DNA-binding domain"/>
    <property type="match status" value="1"/>
</dbReference>
<dbReference type="FunFam" id="2.10.25.10:FF:000247">
    <property type="entry name" value="Delta/notch like EGF repeat containing"/>
    <property type="match status" value="1"/>
</dbReference>
<feature type="domain" description="G-protein coupled receptors family 2 profile 2" evidence="33">
    <location>
        <begin position="3727"/>
        <end position="3968"/>
    </location>
</feature>
<feature type="domain" description="Cadherin" evidence="34">
    <location>
        <begin position="2064"/>
        <end position="2169"/>
    </location>
</feature>
<keyword evidence="11 20" id="KW-0106">Calcium</keyword>
<dbReference type="SUPFAM" id="SSF49313">
    <property type="entry name" value="Cadherin-like"/>
    <property type="match status" value="9"/>
</dbReference>
<dbReference type="Gene3D" id="4.10.1240.10">
    <property type="entry name" value="GPCR, family 2, extracellular hormone receptor domain"/>
    <property type="match status" value="1"/>
</dbReference>
<feature type="region of interest" description="Disordered" evidence="23">
    <location>
        <begin position="552"/>
        <end position="577"/>
    </location>
</feature>
<evidence type="ECO:0000259" key="28">
    <source>
        <dbReference type="PROSITE" id="PS50058"/>
    </source>
</evidence>
<dbReference type="SMART" id="SM00303">
    <property type="entry name" value="GPS"/>
    <property type="match status" value="1"/>
</dbReference>
<dbReference type="InterPro" id="IPR040759">
    <property type="entry name" value="RGS_DHEX"/>
</dbReference>
<feature type="region of interest" description="Disordered" evidence="23">
    <location>
        <begin position="598"/>
        <end position="671"/>
    </location>
</feature>
<dbReference type="InterPro" id="IPR009832">
    <property type="entry name" value="DUF1397"/>
</dbReference>
<evidence type="ECO:0000313" key="36">
    <source>
        <dbReference type="Proteomes" id="UP000719412"/>
    </source>
</evidence>
<evidence type="ECO:0000256" key="5">
    <source>
        <dbReference type="ARBA" id="ARBA00022536"/>
    </source>
</evidence>
<evidence type="ECO:0000256" key="14">
    <source>
        <dbReference type="ARBA" id="ARBA00023136"/>
    </source>
</evidence>
<dbReference type="SMART" id="SM00112">
    <property type="entry name" value="CA"/>
    <property type="match status" value="8"/>
</dbReference>
<dbReference type="InterPro" id="IPR000591">
    <property type="entry name" value="DEP_dom"/>
</dbReference>
<feature type="domain" description="Cadherin" evidence="34">
    <location>
        <begin position="1391"/>
        <end position="1495"/>
    </location>
</feature>
<dbReference type="GO" id="GO:0007166">
    <property type="term" value="P:cell surface receptor signaling pathway"/>
    <property type="evidence" value="ECO:0007669"/>
    <property type="project" value="InterPro"/>
</dbReference>
<dbReference type="SMART" id="SM00008">
    <property type="entry name" value="HormR"/>
    <property type="match status" value="1"/>
</dbReference>
<feature type="domain" description="Cadherin" evidence="34">
    <location>
        <begin position="1613"/>
        <end position="1719"/>
    </location>
</feature>
<feature type="compositionally biased region" description="Low complexity" evidence="23">
    <location>
        <begin position="567"/>
        <end position="577"/>
    </location>
</feature>
<feature type="disulfide bond" evidence="21">
    <location>
        <begin position="2849"/>
        <end position="2858"/>
    </location>
</feature>
<dbReference type="GO" id="GO:0007156">
    <property type="term" value="P:homophilic cell adhesion via plasma membrane adhesion molecules"/>
    <property type="evidence" value="ECO:0007669"/>
    <property type="project" value="InterPro"/>
</dbReference>
<feature type="disulfide bond" evidence="22">
    <location>
        <begin position="3184"/>
        <end position="3193"/>
    </location>
</feature>
<dbReference type="PROSITE" id="PS00022">
    <property type="entry name" value="EGF_1"/>
    <property type="match status" value="2"/>
</dbReference>
<feature type="domain" description="EGF-like" evidence="26">
    <location>
        <begin position="3067"/>
        <end position="3106"/>
    </location>
</feature>
<feature type="domain" description="G protein gamma" evidence="28">
    <location>
        <begin position="225"/>
        <end position="284"/>
    </location>
</feature>
<reference evidence="35" key="2">
    <citation type="submission" date="2021-08" db="EMBL/GenBank/DDBJ databases">
        <authorList>
            <person name="Eriksson T."/>
        </authorList>
    </citation>
    <scope>NUCLEOTIDE SEQUENCE</scope>
    <source>
        <strain evidence="35">Stoneville</strain>
        <tissue evidence="35">Whole head</tissue>
    </source>
</reference>
<dbReference type="SUPFAM" id="SSF57196">
    <property type="entry name" value="EGF/Laminin"/>
    <property type="match status" value="2"/>
</dbReference>
<keyword evidence="4" id="KW-1003">Cell membrane</keyword>
<dbReference type="Pfam" id="PF00615">
    <property type="entry name" value="RGS"/>
    <property type="match status" value="1"/>
</dbReference>
<dbReference type="GO" id="GO:0005509">
    <property type="term" value="F:calcium ion binding"/>
    <property type="evidence" value="ECO:0007669"/>
    <property type="project" value="UniProtKB-UniRule"/>
</dbReference>
<evidence type="ECO:0000256" key="9">
    <source>
        <dbReference type="ARBA" id="ARBA00022729"/>
    </source>
</evidence>
<dbReference type="FunFam" id="2.60.40.60:FF:000044">
    <property type="entry name" value="Cadherin, EGF LAG seven-pass G-type receptor 3"/>
    <property type="match status" value="1"/>
</dbReference>
<evidence type="ECO:0000256" key="24">
    <source>
        <dbReference type="SAM" id="Phobius"/>
    </source>
</evidence>
<feature type="compositionally biased region" description="Low complexity" evidence="23">
    <location>
        <begin position="4030"/>
        <end position="4045"/>
    </location>
</feature>
<evidence type="ECO:0000256" key="21">
    <source>
        <dbReference type="PROSITE-ProRule" id="PRU00076"/>
    </source>
</evidence>
<feature type="region of interest" description="Disordered" evidence="23">
    <location>
        <begin position="4023"/>
        <end position="4146"/>
    </location>
</feature>
<dbReference type="FunFam" id="2.60.40.60:FF:000256">
    <property type="entry name" value="Starry night, isoform B"/>
    <property type="match status" value="1"/>
</dbReference>
<feature type="domain" description="RGS" evidence="29">
    <location>
        <begin position="309"/>
        <end position="425"/>
    </location>
</feature>
<dbReference type="InterPro" id="IPR036445">
    <property type="entry name" value="GPCR_2_extracell_dom_sf"/>
</dbReference>
<keyword evidence="36" id="KW-1185">Reference proteome</keyword>
<dbReference type="GO" id="GO:0035556">
    <property type="term" value="P:intracellular signal transduction"/>
    <property type="evidence" value="ECO:0007669"/>
    <property type="project" value="InterPro"/>
</dbReference>
<dbReference type="PANTHER" id="PTHR24026">
    <property type="entry name" value="FAT ATYPICAL CADHERIN-RELATED"/>
    <property type="match status" value="1"/>
</dbReference>
<keyword evidence="12 24" id="KW-1133">Transmembrane helix</keyword>
<dbReference type="PROSITE" id="PS01186">
    <property type="entry name" value="EGF_2"/>
    <property type="match status" value="2"/>
</dbReference>
<dbReference type="SUPFAM" id="SSF49899">
    <property type="entry name" value="Concanavalin A-like lectins/glucanases"/>
    <property type="match status" value="2"/>
</dbReference>
<feature type="transmembrane region" description="Helical" evidence="24">
    <location>
        <begin position="3803"/>
        <end position="3823"/>
    </location>
</feature>
<dbReference type="FunFam" id="2.60.40.60:FF:000013">
    <property type="entry name" value="Cadherin EGF LAG seven-pass G-type receptor"/>
    <property type="match status" value="2"/>
</dbReference>
<dbReference type="GO" id="GO:0030855">
    <property type="term" value="P:epithelial cell differentiation"/>
    <property type="evidence" value="ECO:0007669"/>
    <property type="project" value="UniProtKB-ARBA"/>
</dbReference>
<dbReference type="PROSITE" id="PS50058">
    <property type="entry name" value="G_PROTEIN_GAMMA"/>
    <property type="match status" value="1"/>
</dbReference>
<dbReference type="Proteomes" id="UP000719412">
    <property type="component" value="Unassembled WGS sequence"/>
</dbReference>
<feature type="transmembrane region" description="Helical" evidence="24">
    <location>
        <begin position="3764"/>
        <end position="3783"/>
    </location>
</feature>
<evidence type="ECO:0000256" key="7">
    <source>
        <dbReference type="ARBA" id="ARBA00022692"/>
    </source>
</evidence>
<dbReference type="SMART" id="SM00049">
    <property type="entry name" value="DEP"/>
    <property type="match status" value="1"/>
</dbReference>
<feature type="domain" description="Cadherin" evidence="34">
    <location>
        <begin position="1720"/>
        <end position="1854"/>
    </location>
</feature>
<dbReference type="InterPro" id="IPR044926">
    <property type="entry name" value="RGS_subdomain_2"/>
</dbReference>
<dbReference type="InterPro" id="IPR013320">
    <property type="entry name" value="ConA-like_dom_sf"/>
</dbReference>
<organism evidence="35 36">
    <name type="scientific">Tenebrio molitor</name>
    <name type="common">Yellow mealworm beetle</name>
    <dbReference type="NCBI Taxonomy" id="7067"/>
    <lineage>
        <taxon>Eukaryota</taxon>
        <taxon>Metazoa</taxon>
        <taxon>Ecdysozoa</taxon>
        <taxon>Arthropoda</taxon>
        <taxon>Hexapoda</taxon>
        <taxon>Insecta</taxon>
        <taxon>Pterygota</taxon>
        <taxon>Neoptera</taxon>
        <taxon>Endopterygota</taxon>
        <taxon>Coleoptera</taxon>
        <taxon>Polyphaga</taxon>
        <taxon>Cucujiformia</taxon>
        <taxon>Tenebrionidae</taxon>
        <taxon>Tenebrio</taxon>
    </lineage>
</organism>
<dbReference type="SMART" id="SM00180">
    <property type="entry name" value="EGF_Lam"/>
    <property type="match status" value="1"/>
</dbReference>
<dbReference type="InterPro" id="IPR001791">
    <property type="entry name" value="Laminin_G"/>
</dbReference>
<dbReference type="PROSITE" id="PS50227">
    <property type="entry name" value="G_PROTEIN_RECEP_F2_3"/>
    <property type="match status" value="1"/>
</dbReference>
<evidence type="ECO:0000256" key="1">
    <source>
        <dbReference type="ARBA" id="ARBA00004167"/>
    </source>
</evidence>
<dbReference type="InterPro" id="IPR017981">
    <property type="entry name" value="GPCR_2-like_7TM"/>
</dbReference>
<dbReference type="Pfam" id="PF02210">
    <property type="entry name" value="Laminin_G_2"/>
    <property type="match status" value="2"/>
</dbReference>
<comment type="caution">
    <text evidence="35">The sequence shown here is derived from an EMBL/GenBank/DDBJ whole genome shotgun (WGS) entry which is preliminary data.</text>
</comment>
<dbReference type="Pfam" id="PF16489">
    <property type="entry name" value="GAIN"/>
    <property type="match status" value="1"/>
</dbReference>
<keyword evidence="9" id="KW-0732">Signal</keyword>
<feature type="transmembrane region" description="Helical" evidence="24">
    <location>
        <begin position="3916"/>
        <end position="3938"/>
    </location>
</feature>
<dbReference type="InterPro" id="IPR001881">
    <property type="entry name" value="EGF-like_Ca-bd_dom"/>
</dbReference>
<dbReference type="Gene3D" id="2.60.220.50">
    <property type="match status" value="1"/>
</dbReference>
<feature type="compositionally biased region" description="Polar residues" evidence="23">
    <location>
        <begin position="623"/>
        <end position="632"/>
    </location>
</feature>
<dbReference type="InterPro" id="IPR000742">
    <property type="entry name" value="EGF"/>
</dbReference>
<evidence type="ECO:0000256" key="15">
    <source>
        <dbReference type="ARBA" id="ARBA00023157"/>
    </source>
</evidence>
<dbReference type="InterPro" id="IPR020894">
    <property type="entry name" value="Cadherin_CS"/>
</dbReference>
<dbReference type="InterPro" id="IPR047017">
    <property type="entry name" value="RGS6/7/9/11_DHEX_sf"/>
</dbReference>
<dbReference type="Gene3D" id="1.10.167.10">
    <property type="entry name" value="Regulator of G-protein Signalling 4, domain 2"/>
    <property type="match status" value="1"/>
</dbReference>
<dbReference type="CDD" id="cd11304">
    <property type="entry name" value="Cadherin_repeat"/>
    <property type="match status" value="9"/>
</dbReference>
<feature type="domain" description="Cadherin" evidence="34">
    <location>
        <begin position="1855"/>
        <end position="1957"/>
    </location>
</feature>
<dbReference type="InterPro" id="IPR002126">
    <property type="entry name" value="Cadherin-like_dom"/>
</dbReference>
<dbReference type="InterPro" id="IPR015919">
    <property type="entry name" value="Cadherin-like_sf"/>
</dbReference>
<dbReference type="PRINTS" id="PR01301">
    <property type="entry name" value="RGSPROTEIN"/>
</dbReference>
<dbReference type="InterPro" id="IPR036284">
    <property type="entry name" value="GGL_sf"/>
</dbReference>
<dbReference type="Pfam" id="PF00008">
    <property type="entry name" value="EGF"/>
    <property type="match status" value="2"/>
</dbReference>
<feature type="compositionally biased region" description="Low complexity" evidence="23">
    <location>
        <begin position="729"/>
        <end position="744"/>
    </location>
</feature>
<evidence type="ECO:0000256" key="18">
    <source>
        <dbReference type="ARBA" id="ARBA00023224"/>
    </source>
</evidence>
<dbReference type="SUPFAM" id="SSF117281">
    <property type="entry name" value="Kelch motif"/>
    <property type="match status" value="1"/>
</dbReference>
<dbReference type="InterPro" id="IPR000203">
    <property type="entry name" value="GPS"/>
</dbReference>
<feature type="domain" description="Laminin G" evidence="25">
    <location>
        <begin position="2621"/>
        <end position="2820"/>
    </location>
</feature>
<dbReference type="PROSITE" id="PS50026">
    <property type="entry name" value="EGF_3"/>
    <property type="match status" value="3"/>
</dbReference>
<dbReference type="InterPro" id="IPR001879">
    <property type="entry name" value="GPCR_2_extracellular_dom"/>
</dbReference>
<dbReference type="Pfam" id="PF18148">
    <property type="entry name" value="RGS_DHEX"/>
    <property type="match status" value="1"/>
</dbReference>
<feature type="domain" description="GAIN-B" evidence="31">
    <location>
        <begin position="3557"/>
        <end position="3718"/>
    </location>
</feature>
<dbReference type="Pfam" id="PF07165">
    <property type="entry name" value="DUF1397"/>
    <property type="match status" value="1"/>
</dbReference>
<evidence type="ECO:0000259" key="26">
    <source>
        <dbReference type="PROSITE" id="PS50026"/>
    </source>
</evidence>
<dbReference type="GO" id="GO:0005886">
    <property type="term" value="C:plasma membrane"/>
    <property type="evidence" value="ECO:0007669"/>
    <property type="project" value="UniProtKB-SubCell"/>
</dbReference>
<feature type="domain" description="Cadherin" evidence="34">
    <location>
        <begin position="1958"/>
        <end position="2063"/>
    </location>
</feature>
<feature type="disulfide bond" evidence="22">
    <location>
        <begin position="3165"/>
        <end position="3182"/>
    </location>
</feature>
<dbReference type="InterPro" id="IPR046338">
    <property type="entry name" value="GAIN_dom_sf"/>
</dbReference>
<dbReference type="SUPFAM" id="SSF46785">
    <property type="entry name" value="Winged helix' DNA-binding domain"/>
    <property type="match status" value="1"/>
</dbReference>
<dbReference type="GO" id="GO:0120025">
    <property type="term" value="C:plasma membrane bounded cell projection"/>
    <property type="evidence" value="ECO:0007669"/>
    <property type="project" value="UniProtKB-ARBA"/>
</dbReference>
<dbReference type="Pfam" id="PF00028">
    <property type="entry name" value="Cadherin"/>
    <property type="match status" value="7"/>
</dbReference>
<dbReference type="CDD" id="cd00110">
    <property type="entry name" value="LamG"/>
    <property type="match status" value="2"/>
</dbReference>
<dbReference type="FunFam" id="2.60.120.200:FF:000059">
    <property type="entry name" value="Cadherin EGF LAG seven-pass G-type receptor 1"/>
    <property type="match status" value="1"/>
</dbReference>
<dbReference type="GO" id="GO:0009968">
    <property type="term" value="P:negative regulation of signal transduction"/>
    <property type="evidence" value="ECO:0007669"/>
    <property type="project" value="UniProtKB-KW"/>
</dbReference>
<dbReference type="PROSITE" id="PS50025">
    <property type="entry name" value="LAM_G_DOMAIN"/>
    <property type="match status" value="2"/>
</dbReference>
<dbReference type="SMART" id="SM00282">
    <property type="entry name" value="LamG"/>
    <property type="match status" value="2"/>
</dbReference>
<evidence type="ECO:0000259" key="25">
    <source>
        <dbReference type="PROSITE" id="PS50025"/>
    </source>
</evidence>
<dbReference type="GO" id="GO:0008277">
    <property type="term" value="P:regulation of G protein-coupled receptor signaling pathway"/>
    <property type="evidence" value="ECO:0007669"/>
    <property type="project" value="InterPro"/>
</dbReference>
<feature type="transmembrane region" description="Helical" evidence="24">
    <location>
        <begin position="3835"/>
        <end position="3855"/>
    </location>
</feature>
<feature type="domain" description="Cadherin" evidence="34">
    <location>
        <begin position="1496"/>
        <end position="1612"/>
    </location>
</feature>
<evidence type="ECO:0000256" key="12">
    <source>
        <dbReference type="ARBA" id="ARBA00022989"/>
    </source>
</evidence>
<dbReference type="CDD" id="cd00068">
    <property type="entry name" value="GGL"/>
    <property type="match status" value="1"/>
</dbReference>
<dbReference type="InterPro" id="IPR015915">
    <property type="entry name" value="Kelch-typ_b-propeller"/>
</dbReference>
<dbReference type="GO" id="GO:0007424">
    <property type="term" value="P:open tracheal system development"/>
    <property type="evidence" value="ECO:0007669"/>
    <property type="project" value="UniProtKB-ARBA"/>
</dbReference>
<dbReference type="PROSITE" id="PS50027">
    <property type="entry name" value="EGF_LAM_2"/>
    <property type="match status" value="1"/>
</dbReference>
<feature type="domain" description="EGF-like" evidence="26">
    <location>
        <begin position="2823"/>
        <end position="2859"/>
    </location>
</feature>
<keyword evidence="3" id="KW-0217">Developmental protein</keyword>
<dbReference type="CDD" id="cd00055">
    <property type="entry name" value="EGF_Lam"/>
    <property type="match status" value="2"/>
</dbReference>
<evidence type="ECO:0000256" key="13">
    <source>
        <dbReference type="ARBA" id="ARBA00023040"/>
    </source>
</evidence>
<dbReference type="GO" id="GO:0048468">
    <property type="term" value="P:cell development"/>
    <property type="evidence" value="ECO:0007669"/>
    <property type="project" value="UniProtKB-ARBA"/>
</dbReference>
<dbReference type="CDD" id="cd00054">
    <property type="entry name" value="EGF_CA"/>
    <property type="match status" value="2"/>
</dbReference>
<evidence type="ECO:0000256" key="23">
    <source>
        <dbReference type="SAM" id="MobiDB-lite"/>
    </source>
</evidence>
<dbReference type="PROSITE" id="PS50132">
    <property type="entry name" value="RGS"/>
    <property type="match status" value="1"/>
</dbReference>
<gene>
    <name evidence="35" type="ORF">GEV33_012917</name>
</gene>
<dbReference type="InterPro" id="IPR002049">
    <property type="entry name" value="LE_dom"/>
</dbReference>
<keyword evidence="16" id="KW-0675">Receptor</keyword>
<feature type="compositionally biased region" description="Basic and acidic residues" evidence="23">
    <location>
        <begin position="4076"/>
        <end position="4101"/>
    </location>
</feature>
<feature type="disulfide bond" evidence="21">
    <location>
        <begin position="2564"/>
        <end position="2573"/>
    </location>
</feature>
<feature type="domain" description="G-protein coupled receptors family 2 profile 1" evidence="32">
    <location>
        <begin position="3183"/>
        <end position="3269"/>
    </location>
</feature>
<dbReference type="FunFam" id="2.60.40.60:FF:000249">
    <property type="entry name" value="Starry night"/>
    <property type="match status" value="1"/>
</dbReference>
<dbReference type="Pfam" id="PF00631">
    <property type="entry name" value="G-gamma"/>
    <property type="match status" value="1"/>
</dbReference>
<dbReference type="SMART" id="SM01224">
    <property type="entry name" value="G_gamma"/>
    <property type="match status" value="1"/>
</dbReference>
<dbReference type="FunFam" id="4.10.1240.10:FF:000021">
    <property type="entry name" value="Cadherin EGF LAG seven-pass G-type receptor"/>
    <property type="match status" value="1"/>
</dbReference>
<dbReference type="FunFam" id="2.60.40.60:FF:000029">
    <property type="entry name" value="Cadherin EGF LAG seven-pass G-type receptor 3"/>
    <property type="match status" value="1"/>
</dbReference>
<dbReference type="CDD" id="cd04450">
    <property type="entry name" value="DEP_RGS7-like"/>
    <property type="match status" value="1"/>
</dbReference>
<dbReference type="PROSITE" id="PS50221">
    <property type="entry name" value="GAIN_B"/>
    <property type="match status" value="1"/>
</dbReference>
<dbReference type="FunFam" id="2.60.40.60:FF:000038">
    <property type="entry name" value="Cadherin EGF LAG seven-pass G-type receptor 3"/>
    <property type="match status" value="1"/>
</dbReference>
<keyword evidence="15 21" id="KW-1015">Disulfide bond</keyword>
<dbReference type="InterPro" id="IPR036388">
    <property type="entry name" value="WH-like_DNA-bd_sf"/>
</dbReference>
<dbReference type="Pfam" id="PF00002">
    <property type="entry name" value="7tm_2"/>
    <property type="match status" value="1"/>
</dbReference>
<dbReference type="Gene3D" id="2.60.120.200">
    <property type="match status" value="2"/>
</dbReference>
<dbReference type="GO" id="GO:0004930">
    <property type="term" value="F:G protein-coupled receptor activity"/>
    <property type="evidence" value="ECO:0007669"/>
    <property type="project" value="UniProtKB-KW"/>
</dbReference>
<dbReference type="Gene3D" id="1.20.1070.10">
    <property type="entry name" value="Rhodopsin 7-helix transmembrane proteins"/>
    <property type="match status" value="1"/>
</dbReference>
<dbReference type="InterPro" id="IPR000832">
    <property type="entry name" value="GPCR_2_secretin-like"/>
</dbReference>
<dbReference type="Pfam" id="PF00053">
    <property type="entry name" value="EGF_laminin"/>
    <property type="match status" value="1"/>
</dbReference>
<dbReference type="SUPFAM" id="SSF48097">
    <property type="entry name" value="Regulator of G-protein signaling, RGS"/>
    <property type="match status" value="1"/>
</dbReference>
<dbReference type="GO" id="GO:0030054">
    <property type="term" value="C:cell junction"/>
    <property type="evidence" value="ECO:0007669"/>
    <property type="project" value="UniProtKB-ARBA"/>
</dbReference>
<dbReference type="PROSITE" id="PS50261">
    <property type="entry name" value="G_PROTEIN_RECEP_F2_4"/>
    <property type="match status" value="1"/>
</dbReference>
<dbReference type="GO" id="GO:0007163">
    <property type="term" value="P:establishment or maintenance of cell polarity"/>
    <property type="evidence" value="ECO:0007669"/>
    <property type="project" value="UniProtKB-ARBA"/>
</dbReference>
<dbReference type="FunFam" id="2.60.40.60:FF:000010">
    <property type="entry name" value="Cadherin EGF LAG seven-pass G-type receptor 3"/>
    <property type="match status" value="1"/>
</dbReference>
<dbReference type="InterPro" id="IPR015898">
    <property type="entry name" value="G-protein_gamma-like_dom"/>
</dbReference>
<dbReference type="InterPro" id="IPR036305">
    <property type="entry name" value="RGS_sf"/>
</dbReference>
<reference evidence="35" key="1">
    <citation type="journal article" date="2020" name="J Insects Food Feed">
        <title>The yellow mealworm (Tenebrio molitor) genome: a resource for the emerging insects as food and feed industry.</title>
        <authorList>
            <person name="Eriksson T."/>
            <person name="Andere A."/>
            <person name="Kelstrup H."/>
            <person name="Emery V."/>
            <person name="Picard C."/>
        </authorList>
    </citation>
    <scope>NUCLEOTIDE SEQUENCE</scope>
    <source>
        <strain evidence="35">Stoneville</strain>
        <tissue evidence="35">Whole head</tissue>
    </source>
</reference>
<evidence type="ECO:0000256" key="6">
    <source>
        <dbReference type="ARBA" id="ARBA00022553"/>
    </source>
</evidence>
<dbReference type="PRINTS" id="PR00205">
    <property type="entry name" value="CADHERIN"/>
</dbReference>
<dbReference type="GO" id="GO:0048513">
    <property type="term" value="P:animal organ development"/>
    <property type="evidence" value="ECO:0007669"/>
    <property type="project" value="UniProtKB-ARBA"/>
</dbReference>
<evidence type="ECO:0000256" key="16">
    <source>
        <dbReference type="ARBA" id="ARBA00023170"/>
    </source>
</evidence>
<dbReference type="InterPro" id="IPR036390">
    <property type="entry name" value="WH_DNA-bd_sf"/>
</dbReference>
<accession>A0A8J6L329</accession>
<dbReference type="PROSITE" id="PS00232">
    <property type="entry name" value="CADHERIN_1"/>
    <property type="match status" value="5"/>
</dbReference>
<keyword evidence="8" id="KW-0734">Signal transduction inhibitor</keyword>
<dbReference type="Gene3D" id="2.10.25.10">
    <property type="entry name" value="Laminin"/>
    <property type="match status" value="5"/>
</dbReference>
<feature type="domain" description="Laminin EGF-like" evidence="27">
    <location>
        <begin position="3163"/>
        <end position="3210"/>
    </location>
</feature>
<keyword evidence="7 24" id="KW-0812">Transmembrane</keyword>
<protein>
    <submittedName>
        <fullName evidence="35">Uncharacterized protein</fullName>
    </submittedName>
</protein>
<feature type="compositionally biased region" description="Low complexity" evidence="23">
    <location>
        <begin position="645"/>
        <end position="654"/>
    </location>
</feature>
<feature type="domain" description="Laminin G" evidence="25">
    <location>
        <begin position="2863"/>
        <end position="3030"/>
    </location>
</feature>
<feature type="transmembrane region" description="Helical" evidence="24">
    <location>
        <begin position="3729"/>
        <end position="3752"/>
    </location>
</feature>
<feature type="compositionally biased region" description="Low complexity" evidence="23">
    <location>
        <begin position="4056"/>
        <end position="4067"/>
    </location>
</feature>
<dbReference type="PANTHER" id="PTHR24026:SF51">
    <property type="entry name" value="PROTOCADHERIN-LIKE WING POLARITY PROTEIN STAN"/>
    <property type="match status" value="1"/>
</dbReference>
<keyword evidence="18" id="KW-0807">Transducer</keyword>
<proteinExistence type="predicted"/>
<keyword evidence="14 24" id="KW-0472">Membrane</keyword>
<keyword evidence="6" id="KW-0597">Phosphoprotein</keyword>
<dbReference type="SMART" id="SM00315">
    <property type="entry name" value="RGS"/>
    <property type="match status" value="1"/>
</dbReference>
<evidence type="ECO:0000256" key="8">
    <source>
        <dbReference type="ARBA" id="ARBA00022700"/>
    </source>
</evidence>
<evidence type="ECO:0000259" key="31">
    <source>
        <dbReference type="PROSITE" id="PS50221"/>
    </source>
</evidence>
<evidence type="ECO:0000256" key="20">
    <source>
        <dbReference type="PROSITE-ProRule" id="PRU00043"/>
    </source>
</evidence>
<dbReference type="SMART" id="SM00181">
    <property type="entry name" value="EGF"/>
    <property type="match status" value="6"/>
</dbReference>
<dbReference type="InterPro" id="IPR034483">
    <property type="entry name" value="RGS_Egl-10"/>
</dbReference>
<dbReference type="PROSITE" id="PS50186">
    <property type="entry name" value="DEP"/>
    <property type="match status" value="1"/>
</dbReference>
<dbReference type="InterPro" id="IPR016137">
    <property type="entry name" value="RGS"/>
</dbReference>
<dbReference type="SMART" id="SM00224">
    <property type="entry name" value="GGL"/>
    <property type="match status" value="1"/>
</dbReference>
<sequence length="4517" mass="503336">MREDVVKQAIYYQQSKFGVRKTATMEGLVREMQDTEHGGVPVRSQKLFLTSIPAAFMGYDLIEWLMERLGIEESEALNLANQLCQYGYFFPVSDSKNLVVKDDSSLYRFQSPYYWPWQNRPPDNVEYAIYLAKRTLRNKQRHGLEDYELEALSNLRKNLANKWDFITMQAEEQVKLAKVLKKGDKIISDSQERAYWRVHRPPPGMVTSLEQCPVPTRSWNGSRTRKRTIEDCKREVELLKNSLSRTRVKVSQALEGMVQHVETYTEYDPLITPTQPSNPWVSEDITFWQLNSALVEIPTEKRVRRWGLSMEELVSDPTGLQEFTNYLRKEYSHENIRFWMAVNDLRRSAQSQIQRKVNEIFEEFLAPGAPCEINIDGKTMEKVHQEMKTPSRFTFDAAQEHVYTLLLKKDCYPRFIRSEYYKNLLATGIQPSQKKRFFGFGQTKKKTSTSSAPNQQLLQQQPSQGATVTCGALSKRRGSDRSLSGSAHELAVSGVKDSKVPHSHSQSNLSDIPYRGDLACLPKTPPVPAAVASPVKKPSIAIVAGASTSEEVCPWETGTEPRSRKNSAQLDSGSSSSDISVAVAEVSERVQRVCTLTQQHTVDGSRKLSTSTMDPPRRASVSVPITHSTTGDSSKRKVSSFEDNSSAATSTSSSVFVIPSDTDNKSEECTSTNKTVVKNHSLAKACSVTGANAPIISVSSVADDLPVDPSHGGEEVVEATCSQSQEPLAPLAEPDSESPASELPPSEPVTEVEADTEAKSNDVCPWEDDQRLKTVVSTSHSVQQLLDTGKVLKASKESLQTCITNFVNVTVLANEVEESKKTGSMDEVFGKYCAKRSKVVTCVNSFISNLRPCLNAEENKALNVTLDILKQLGEFLCYRDGDRIAMFIAEGGVECIKSHTEGIQNCVTSTFKINATVNMNSVPNLLMDKKKCDDLGKLQNCVVEELEKCKDSTPANIIDALFRFIKRSACSNKNKRSVYAHGIFKRSAAFTYDIYNVAQVREKVINIIKEKCSLNGPEGSAEAFIENLESTISCFANKTKSGPFFASSADTAKQYIKNCTEKLIEKTEICLPDEEKHWPKFCLEVAQNVIDFFFANKNTIIEMPRAELTNCFQNLKRHRRDLIECLNFSNTKDLRKEAVCGLGSERKYKINAQRSAPFVESLINVDPKNGQVSLLESLQCNGLYYPNLFTIHIDSTSNRLRDIDYYSLPLRILIIGTQCTEQSDENFEYLHESSRRRRSFYHNPFLSQVHPSIKQRIAEARQWISETYASFAIPTTGKWQKICLRQSQFINSISAFLPKTIGEFCTVAFHYVSDDRFQIEHSQGDLVASRDVCIVEPLWKITILFSTHCHDIKVLNTEHRLKIVYHHQLFNDTDIAKRVRRELRNQSPFFEKPLYVASVLEECDPGVVVTSVKARDPENSPINYSMTSLLDSRTQAMFDIDSKTGTITTKVKLDRELVDVHYFRVTAMDDSFPPRSGTTMLQINVLDANDHSPVFEMNEYDASIKESVSVGSTVITLKATDQDVGKNADVEYSIQSINGGGTSSEEDDNRAFKIDPKTGVITTRLMLDRETTEVYTLIVSATDLASPQTARKSSSASVVVHIQDDNDNYPQFSERTYTVALDEDIDWTSNPVVAHIKATDADQGNNAAIRYAIISGNTQSQFSIDSLTGDVSLVKPLDYETLRNYRLVIRAQDGGSPARSNTTQLLINVKDVNDNAPRFYTSLFQESIQENAPAGYSIVKVQAYDADEGPNADIKYTIAPRDSIGASTEDFPLTVDAHSGWITTTKELDREDQSKYTLAAKSFNILEIVLPRPQAAWATIFLSVIAADQGNPPQSASASVVITVQDVNDNDPVFEPKIYESVVAEDDPPGTPVATVTASDADEDARLHYELTNGNTRGRFAITSQNGRGVITVAQPLDYKQEKRYILTVTASDSGGRTDTATVYVNVTDANNFAPVFENAPYTASVFEDAAIGTTVLVVSATDNDVGLNAQITYSLGEDGDHPAEFTINPQTGAIVTTKTLDRETMSGYLLTVTARDGGNPPLSDTTDVEISVTDVNDNYPVFKQAAYSGSVLEDALVGTSVVQVSATDADVGLNGRIRYSLSKKDQEDGSFVIDPTSGVIRTNKGLDRESVATYELEAIAIDRGSPTLSSSVPVTIRIEDINDSPPAFDSDKIVLYIAENSPIGSTVGEIHAKDPDEGVNAIVQYSIIGGEDSQSFSLVTRPGSEKADLLTMTELDYESPKKKFDLIVRAASPPLRSDAHVEIIVTDVNDNAPILHDFLVMFNNYKDFFPTGPIGRVPAFDADVSDKLHYKILSGNNANLIALNESTGQIQLSPQLNTNVPKMASMEVSVTDGVNEVKAIMQLSVRLITEEMLYNSITVRLNQMTKEAFLSPLLGFFMDGLAAIIPCPKDNIFVFSIQDDTDVDAKILNVSFSVKRPDVPKEVYYTPQFLQEKVYLNRGILARLSTVQILPFDDNLCVREPCLNYEECLTVLKFGNASEFINSDTVLFRPIYPVTTFTCQCPKGFTGSREHYLCDTEVNLCYSSPCQHNGTCKIREGGYTCVCTHGYTGTNCEIELSDDPCNPNLCKTGTTCNPKNGKSFVCEECSLDAGSEHYTSLCELKTRSFTKSSFLTFPSLKQRHRLHLRLRFATQSRNGLLLYNGRYNELHDFISLEIVNDQIQFSFSLGSNVTKAVASIPGGISDGNWHSVTVSYFNKTATVSIDECDTALALKHGKELNGKWACAGFTEYHLAPRCASLTETCHRFLDLTGPLQLGGLPSLSANFQTKNRHFDGCISDLEIDHKFIDLNTFVTDNGTTPGCPEKRSFCNPNPCKNGGVCKEGWAMFRCICPAGYGGRDCGEFISQPWHFAGDGTLSFNPLLRPIQLPWLNALSVKTLQKDTFLMSVQVGQNSSAVVSLQNGFLLYSYNGEAFSVNTKDLSNGEWHHIEITWVGTEIRLSIDYGEHVSVVQFAEKIQGLYVGKILIGGPDNSYSSLNAGFNYLEGCIQDVRIGNQQTTLNRPTVKENVEDGCPSTTECQSDCPATSKCVTKWGRSSCECYEGHVGPLCVPVCSVNPCEPGSTCVENLSDRKGYQCSCNSTEYSGEYCESKMAQPCPSSWWGYPVCGPCQCDVEAGYNPDCDKKNGHCHCRENHYQPKGTTKCIPCDCYHIGSFSTQCDHETGQCRCRDGVIGQKCDSCPNSYAEVTLQGCEVVYDGCPRSSAKGIWWPRTVFGAEAIENCPKGAHGRASMTCDNDLGGWQQPDMFNCTSDRFLELREQLGNIEKGELLLNTFVAIKLASDLYKATNVTPNLYGADVLITFDLVKELLTYESRMNGLNLTHSQDKDYIHNIVHSVSIILDEKYTDHWFRIKQLTGEGAEHLISDIENYINILSISQHDTYTNPFEIVAPNMVLGLDVVTPESLYGYEPDVIPSLPNDQSYTTERVVLPDTSQFLQDNTQKSYGPLVAFPKYNNYLLDKMKFDQHTRILIPLKLLGIKLVEHGELITKNSLPEVGAVVSYAQYKQANSLLPEKYDDSVVRRWGVDITIGSPLISVGVLVPEYVDAVTKTTTERNIIFEDVKLPEVDLSQQDMYAKKVFAEPEVTIHENDPAYLRGVTHNRRKRDKNFTKKLLYKSLSGIALKIPVRLQIWLDSNKTLFNERSNPQCVHWSTVRGFGEWSRVGCRTEVGEDWFDSYDKTPLLVNCTCNHLTTFAVLVDVVDLEYIPEPSLLEDISSYSCFAISLPLLLATYLILALIRGLQTNSNTIRKNLVLCVFLAELLYFIALKARKPMISSDLPCKLVAIGLHYLWLASFFWMLVDALHLYRMLTEMRDINHGPMRFYYSMGYVVPAVVVSLAVGVRAHQYGNYYFCWVSLYESVVWSLVGPICLLVFINLFILIMAIRAAFTLQDHVLGFGNLRTLLWVSVVALPLLGATWILALLAASERHPLLTPFLSAAVLIHAAFSLAGYCFANNRVRQNLIRSIMRCMGKKVPLLDTTSVVGVPSTSSQNISGQSRSALAYHSTLDPTRRNIGISTSSTTSRSTTKTSSSPYRSDTHLRHTSTSTSNYNSTSDVPSYMRGFEQETGLHRHRELPEESERRERRADSDSDSDGSEGRSLDLASSHSSDDDESSTRRHRARGTTSGRQGYLPNITEHVVSRCGTPPSLNVVTNSQLFPAVQPSYGSRWSSQLPEAYLPNPNVPEVGRWSAETGSDNEFCHKTNSPNPLPNPDVTPETCLPTLQSEQYMVRTHYDNHYNPNSQGFKSDYLSKMMHHENMNFQDYAERGSDVDDKHHMNDKYLFPYTAEEDHMTSHNNYMHPSSRIMSPVTNDINNPGMEYHGSHMGSRIGSVLGSIHGSVCGSVRGSPSPLMPPVSMIHSTHPPEPPHSGSSSDDCDSSEPSRYAFKPFRYQEIKPNENSKVPYPRSGHRIGADSSNFYSFGGYNPLIGGDEIESDEIWVQSYPLFQELWRFNFAKKEWIRYPNSHTLPLELASNALVLHKNILMVLWMKSILQVNYPYSLMDKL</sequence>
<comment type="caution">
    <text evidence="21">Lacks conserved residue(s) required for the propagation of feature annotation.</text>
</comment>
<evidence type="ECO:0000256" key="4">
    <source>
        <dbReference type="ARBA" id="ARBA00022475"/>
    </source>
</evidence>
<name>A0A8J6L329_TENMO</name>
<dbReference type="InterPro" id="IPR032471">
    <property type="entry name" value="AGRL2-4_GAIN_subdom_A"/>
</dbReference>
<evidence type="ECO:0000259" key="34">
    <source>
        <dbReference type="PROSITE" id="PS50268"/>
    </source>
</evidence>
<dbReference type="PROSITE" id="PS01248">
    <property type="entry name" value="EGF_LAM_1"/>
    <property type="match status" value="1"/>
</dbReference>
<dbReference type="GO" id="GO:0007399">
    <property type="term" value="P:nervous system development"/>
    <property type="evidence" value="ECO:0007669"/>
    <property type="project" value="UniProtKB-ARBA"/>
</dbReference>
<feature type="domain" description="Cadherin" evidence="34">
    <location>
        <begin position="2170"/>
        <end position="2276"/>
    </location>
</feature>
<evidence type="ECO:0000256" key="3">
    <source>
        <dbReference type="ARBA" id="ARBA00022473"/>
    </source>
</evidence>
<evidence type="ECO:0000259" key="30">
    <source>
        <dbReference type="PROSITE" id="PS50186"/>
    </source>
</evidence>
<evidence type="ECO:0000313" key="35">
    <source>
        <dbReference type="EMBL" id="KAH0809874.1"/>
    </source>
</evidence>
<dbReference type="InterPro" id="IPR056286">
    <property type="entry name" value="Cadherin_CELSR1-3_9th"/>
</dbReference>
<dbReference type="SUPFAM" id="SSF48670">
    <property type="entry name" value="Transducin (heterotrimeric G protein), gamma chain"/>
    <property type="match status" value="1"/>
</dbReference>
<evidence type="ECO:0000256" key="22">
    <source>
        <dbReference type="PROSITE-ProRule" id="PRU00460"/>
    </source>
</evidence>
<feature type="transmembrane region" description="Helical" evidence="24">
    <location>
        <begin position="3875"/>
        <end position="3896"/>
    </location>
</feature>
<feature type="region of interest" description="Disordered" evidence="23">
    <location>
        <begin position="4357"/>
        <end position="4392"/>
    </location>
</feature>
<keyword evidence="5 21" id="KW-0245">EGF-like domain</keyword>
<dbReference type="Pfam" id="PF23592">
    <property type="entry name" value="Cadherin_CELSR2_9th"/>
    <property type="match status" value="1"/>
</dbReference>
<dbReference type="FunFam" id="2.10.25.10:FF:000011">
    <property type="entry name" value="Cadherin EGF LAG seven-pass G-type receptor"/>
    <property type="match status" value="1"/>
</dbReference>
<evidence type="ECO:0000259" key="33">
    <source>
        <dbReference type="PROSITE" id="PS50261"/>
    </source>
</evidence>
<evidence type="ECO:0000256" key="19">
    <source>
        <dbReference type="ARBA" id="ARBA00023292"/>
    </source>
</evidence>
<dbReference type="FunFam" id="1.10.167.10:FF:000001">
    <property type="entry name" value="Putative regulator of g-protein signaling 12"/>
    <property type="match status" value="1"/>
</dbReference>
<evidence type="ECO:0000259" key="29">
    <source>
        <dbReference type="PROSITE" id="PS50132"/>
    </source>
</evidence>
<dbReference type="EMBL" id="JABDTM020027853">
    <property type="protein sequence ID" value="KAH0809874.1"/>
    <property type="molecule type" value="Genomic_DNA"/>
</dbReference>
<dbReference type="InterPro" id="IPR057244">
    <property type="entry name" value="GAIN_B"/>
</dbReference>
<keyword evidence="10" id="KW-0677">Repeat</keyword>
<evidence type="ECO:0000256" key="10">
    <source>
        <dbReference type="ARBA" id="ARBA00022737"/>
    </source>
</evidence>
<dbReference type="FunFam" id="2.60.120.200:FF:000173">
    <property type="entry name" value="Cadherin EGF LAG seven-pass G-type receptor"/>
    <property type="match status" value="1"/>
</dbReference>
<keyword evidence="13" id="KW-0297">G-protein coupled receptor</keyword>
<evidence type="ECO:0000256" key="2">
    <source>
        <dbReference type="ARBA" id="ARBA00004651"/>
    </source>
</evidence>
<feature type="region of interest" description="Disordered" evidence="23">
    <location>
        <begin position="721"/>
        <end position="764"/>
    </location>
</feature>
<feature type="domain" description="EGF-like" evidence="26">
    <location>
        <begin position="2538"/>
        <end position="2574"/>
    </location>
</feature>
<dbReference type="Gene3D" id="2.60.40.60">
    <property type="entry name" value="Cadherins"/>
    <property type="match status" value="9"/>
</dbReference>
<evidence type="ECO:0000256" key="17">
    <source>
        <dbReference type="ARBA" id="ARBA00023180"/>
    </source>
</evidence>
<evidence type="ECO:0000259" key="27">
    <source>
        <dbReference type="PROSITE" id="PS50027"/>
    </source>
</evidence>
<dbReference type="PROSITE" id="PS50268">
    <property type="entry name" value="CADHERIN_2"/>
    <property type="match status" value="8"/>
</dbReference>
<dbReference type="Gene3D" id="1.10.1240.60">
    <property type="match status" value="1"/>
</dbReference>
<dbReference type="Pfam" id="PF00610">
    <property type="entry name" value="DEP"/>
    <property type="match status" value="1"/>
</dbReference>
<dbReference type="CDD" id="cd15441">
    <property type="entry name" value="7tmB2_CELSR_Adhesion_IV"/>
    <property type="match status" value="1"/>
</dbReference>
<feature type="disulfide bond" evidence="22">
    <location>
        <begin position="3163"/>
        <end position="3175"/>
    </location>
</feature>
<comment type="subcellular location">
    <subcellularLocation>
        <location evidence="2">Cell membrane</location>
        <topology evidence="2">Multi-pass membrane protein</topology>
    </subcellularLocation>
    <subcellularLocation>
        <location evidence="1">Membrane</location>
        <topology evidence="1">Single-pass membrane protein</topology>
    </subcellularLocation>
</comment>
<dbReference type="Pfam" id="PF01825">
    <property type="entry name" value="GPS"/>
    <property type="match status" value="1"/>
</dbReference>
<dbReference type="Gene3D" id="1.25.40.610">
    <property type="match status" value="1"/>
</dbReference>
<evidence type="ECO:0000256" key="11">
    <source>
        <dbReference type="ARBA" id="ARBA00022837"/>
    </source>
</evidence>
<feature type="domain" description="DEP" evidence="30">
    <location>
        <begin position="36"/>
        <end position="111"/>
    </location>
</feature>
<dbReference type="FunFam" id="1.20.1070.10:FF:000202">
    <property type="entry name" value="Cadherin EGF LAG seven-pass G-type receptor"/>
    <property type="match status" value="1"/>
</dbReference>
<keyword evidence="17" id="KW-0325">Glycoprotein</keyword>
<dbReference type="SMART" id="SM00179">
    <property type="entry name" value="EGF_CA"/>
    <property type="match status" value="2"/>
</dbReference>